<keyword evidence="6 8" id="KW-1133">Transmembrane helix</keyword>
<dbReference type="EMBL" id="JAUOPG010000004">
    <property type="protein sequence ID" value="MDO6453430.1"/>
    <property type="molecule type" value="Genomic_DNA"/>
</dbReference>
<comment type="subcellular location">
    <subcellularLocation>
        <location evidence="1 8">Cell membrane</location>
        <topology evidence="1 8">Multi-pass membrane protein</topology>
    </subcellularLocation>
</comment>
<gene>
    <name evidence="9" type="ORF">Q4490_07615</name>
</gene>
<reference evidence="9" key="1">
    <citation type="submission" date="2023-07" db="EMBL/GenBank/DDBJ databases">
        <title>Genome content predicts the carbon catabolic preferences of heterotrophic bacteria.</title>
        <authorList>
            <person name="Gralka M."/>
        </authorList>
    </citation>
    <scope>NUCLEOTIDE SEQUENCE</scope>
    <source>
        <strain evidence="9">I2M16</strain>
    </source>
</reference>
<evidence type="ECO:0000256" key="7">
    <source>
        <dbReference type="ARBA" id="ARBA00023136"/>
    </source>
</evidence>
<evidence type="ECO:0000256" key="6">
    <source>
        <dbReference type="ARBA" id="ARBA00022989"/>
    </source>
</evidence>
<dbReference type="RefSeq" id="WP_303549676.1">
    <property type="nucleotide sequence ID" value="NZ_JAUOPG010000004.1"/>
</dbReference>
<dbReference type="InterPro" id="IPR002781">
    <property type="entry name" value="TM_pro_TauE-like"/>
</dbReference>
<dbReference type="AlphaFoldDB" id="A0AAW7XH01"/>
<evidence type="ECO:0000256" key="2">
    <source>
        <dbReference type="ARBA" id="ARBA00009142"/>
    </source>
</evidence>
<dbReference type="Pfam" id="PF01925">
    <property type="entry name" value="TauE"/>
    <property type="match status" value="1"/>
</dbReference>
<feature type="transmembrane region" description="Helical" evidence="8">
    <location>
        <begin position="104"/>
        <end position="119"/>
    </location>
</feature>
<evidence type="ECO:0000256" key="8">
    <source>
        <dbReference type="RuleBase" id="RU363041"/>
    </source>
</evidence>
<name>A0AAW7XH01_9GAMM</name>
<dbReference type="Proteomes" id="UP001169862">
    <property type="component" value="Unassembled WGS sequence"/>
</dbReference>
<feature type="transmembrane region" description="Helical" evidence="8">
    <location>
        <begin position="196"/>
        <end position="216"/>
    </location>
</feature>
<evidence type="ECO:0000256" key="3">
    <source>
        <dbReference type="ARBA" id="ARBA00022448"/>
    </source>
</evidence>
<keyword evidence="4 8" id="KW-1003">Cell membrane</keyword>
<accession>A0AAW7XH01</accession>
<proteinExistence type="inferred from homology"/>
<feature type="transmembrane region" description="Helical" evidence="8">
    <location>
        <begin position="12"/>
        <end position="40"/>
    </location>
</feature>
<feature type="transmembrane region" description="Helical" evidence="8">
    <location>
        <begin position="126"/>
        <end position="149"/>
    </location>
</feature>
<evidence type="ECO:0000256" key="1">
    <source>
        <dbReference type="ARBA" id="ARBA00004651"/>
    </source>
</evidence>
<sequence length="250" mass="26969">MSEFLFNGLSPFIATVLIFVAGFTSFLTACLGAGGGIILLGTMAQVLPPQLIIPLHGVVQLGSNAGRAAMSWRHIDWGLIARFLPGALVGAFIGHYVLVALPPAVMYLTIASFILYLCWGPKLPKLILGSWGTVFAGGVTTFISLFVGATGPLVGAFLKQIYSDRFKTVATFAAAMSLQHVLKIAVFEEAGINITAWLPLLIAMIISGAIGTYIGLRVLKRVQDKHFSLILNWILTLMALRLIWQAVELW</sequence>
<comment type="similarity">
    <text evidence="2 8">Belongs to the 4-toluene sulfonate uptake permease (TSUP) (TC 2.A.102) family.</text>
</comment>
<comment type="caution">
    <text evidence="9">The sequence shown here is derived from an EMBL/GenBank/DDBJ whole genome shotgun (WGS) entry which is preliminary data.</text>
</comment>
<organism evidence="9 10">
    <name type="scientific">Neptunomonas phycophila</name>
    <dbReference type="NCBI Taxonomy" id="1572645"/>
    <lineage>
        <taxon>Bacteria</taxon>
        <taxon>Pseudomonadati</taxon>
        <taxon>Pseudomonadota</taxon>
        <taxon>Gammaproteobacteria</taxon>
        <taxon>Oceanospirillales</taxon>
        <taxon>Oceanospirillaceae</taxon>
        <taxon>Neptunomonas</taxon>
    </lineage>
</organism>
<feature type="transmembrane region" description="Helical" evidence="8">
    <location>
        <begin position="79"/>
        <end position="98"/>
    </location>
</feature>
<keyword evidence="5 8" id="KW-0812">Transmembrane</keyword>
<dbReference type="PANTHER" id="PTHR30269">
    <property type="entry name" value="TRANSMEMBRANE PROTEIN YFCA"/>
    <property type="match status" value="1"/>
</dbReference>
<dbReference type="InterPro" id="IPR052017">
    <property type="entry name" value="TSUP"/>
</dbReference>
<dbReference type="GO" id="GO:0005886">
    <property type="term" value="C:plasma membrane"/>
    <property type="evidence" value="ECO:0007669"/>
    <property type="project" value="UniProtKB-SubCell"/>
</dbReference>
<evidence type="ECO:0000313" key="9">
    <source>
        <dbReference type="EMBL" id="MDO6453430.1"/>
    </source>
</evidence>
<keyword evidence="7 8" id="KW-0472">Membrane</keyword>
<evidence type="ECO:0000256" key="5">
    <source>
        <dbReference type="ARBA" id="ARBA00022692"/>
    </source>
</evidence>
<feature type="transmembrane region" description="Helical" evidence="8">
    <location>
        <begin position="228"/>
        <end position="247"/>
    </location>
</feature>
<protein>
    <recommendedName>
        <fullName evidence="8">Probable membrane transporter protein</fullName>
    </recommendedName>
</protein>
<evidence type="ECO:0000313" key="10">
    <source>
        <dbReference type="Proteomes" id="UP001169862"/>
    </source>
</evidence>
<dbReference type="PANTHER" id="PTHR30269:SF37">
    <property type="entry name" value="MEMBRANE TRANSPORTER PROTEIN"/>
    <property type="match status" value="1"/>
</dbReference>
<keyword evidence="3" id="KW-0813">Transport</keyword>
<evidence type="ECO:0000256" key="4">
    <source>
        <dbReference type="ARBA" id="ARBA00022475"/>
    </source>
</evidence>